<evidence type="ECO:0008006" key="3">
    <source>
        <dbReference type="Google" id="ProtNLM"/>
    </source>
</evidence>
<reference evidence="1" key="2">
    <citation type="journal article" date="2007" name="Science">
        <title>Draft genome sequence of the sexually transmitted pathogen Trichomonas vaginalis.</title>
        <authorList>
            <person name="Carlton J.M."/>
            <person name="Hirt R.P."/>
            <person name="Silva J.C."/>
            <person name="Delcher A.L."/>
            <person name="Schatz M."/>
            <person name="Zhao Q."/>
            <person name="Wortman J.R."/>
            <person name="Bidwell S.L."/>
            <person name="Alsmark U.C.M."/>
            <person name="Besteiro S."/>
            <person name="Sicheritz-Ponten T."/>
            <person name="Noel C.J."/>
            <person name="Dacks J.B."/>
            <person name="Foster P.G."/>
            <person name="Simillion C."/>
            <person name="Van de Peer Y."/>
            <person name="Miranda-Saavedra D."/>
            <person name="Barton G.J."/>
            <person name="Westrop G.D."/>
            <person name="Mueller S."/>
            <person name="Dessi D."/>
            <person name="Fiori P.L."/>
            <person name="Ren Q."/>
            <person name="Paulsen I."/>
            <person name="Zhang H."/>
            <person name="Bastida-Corcuera F.D."/>
            <person name="Simoes-Barbosa A."/>
            <person name="Brown M.T."/>
            <person name="Hayes R.D."/>
            <person name="Mukherjee M."/>
            <person name="Okumura C.Y."/>
            <person name="Schneider R."/>
            <person name="Smith A.J."/>
            <person name="Vanacova S."/>
            <person name="Villalvazo M."/>
            <person name="Haas B.J."/>
            <person name="Pertea M."/>
            <person name="Feldblyum T.V."/>
            <person name="Utterback T.R."/>
            <person name="Shu C.L."/>
            <person name="Osoegawa K."/>
            <person name="de Jong P.J."/>
            <person name="Hrdy I."/>
            <person name="Horvathova L."/>
            <person name="Zubacova Z."/>
            <person name="Dolezal P."/>
            <person name="Malik S.B."/>
            <person name="Logsdon J.M. Jr."/>
            <person name="Henze K."/>
            <person name="Gupta A."/>
            <person name="Wang C.C."/>
            <person name="Dunne R.L."/>
            <person name="Upcroft J.A."/>
            <person name="Upcroft P."/>
            <person name="White O."/>
            <person name="Salzberg S.L."/>
            <person name="Tang P."/>
            <person name="Chiu C.-H."/>
            <person name="Lee Y.-S."/>
            <person name="Embley T.M."/>
            <person name="Coombs G.H."/>
            <person name="Mottram J.C."/>
            <person name="Tachezy J."/>
            <person name="Fraser-Liggett C.M."/>
            <person name="Johnson P.J."/>
        </authorList>
    </citation>
    <scope>NUCLEOTIDE SEQUENCE [LARGE SCALE GENOMIC DNA]</scope>
    <source>
        <strain evidence="1">G3</strain>
    </source>
</reference>
<evidence type="ECO:0000313" key="2">
    <source>
        <dbReference type="Proteomes" id="UP000001542"/>
    </source>
</evidence>
<dbReference type="VEuPathDB" id="TrichDB:TVAGG3_0475620"/>
<organism evidence="1 2">
    <name type="scientific">Trichomonas vaginalis (strain ATCC PRA-98 / G3)</name>
    <dbReference type="NCBI Taxonomy" id="412133"/>
    <lineage>
        <taxon>Eukaryota</taxon>
        <taxon>Metamonada</taxon>
        <taxon>Parabasalia</taxon>
        <taxon>Trichomonadida</taxon>
        <taxon>Trichomonadidae</taxon>
        <taxon>Trichomonas</taxon>
    </lineage>
</organism>
<accession>A2FTK9</accession>
<keyword evidence="2" id="KW-1185">Reference proteome</keyword>
<name>A2FTK9_TRIV3</name>
<dbReference type="VEuPathDB" id="TrichDB:TVAG_317600"/>
<proteinExistence type="predicted"/>
<gene>
    <name evidence="1" type="ORF">TVAG_317600</name>
</gene>
<protein>
    <recommendedName>
        <fullName evidence="3">Polymorphic repeat outer membrane protein</fullName>
    </recommendedName>
</protein>
<reference evidence="1" key="1">
    <citation type="submission" date="2006-10" db="EMBL/GenBank/DDBJ databases">
        <authorList>
            <person name="Amadeo P."/>
            <person name="Zhao Q."/>
            <person name="Wortman J."/>
            <person name="Fraser-Liggett C."/>
            <person name="Carlton J."/>
        </authorList>
    </citation>
    <scope>NUCLEOTIDE SEQUENCE</scope>
    <source>
        <strain evidence="1">G3</strain>
    </source>
</reference>
<dbReference type="Proteomes" id="UP000001542">
    <property type="component" value="Unassembled WGS sequence"/>
</dbReference>
<evidence type="ECO:0000313" key="1">
    <source>
        <dbReference type="EMBL" id="EAX91771.1"/>
    </source>
</evidence>
<dbReference type="InParanoid" id="A2FTK9"/>
<dbReference type="EMBL" id="DS114012">
    <property type="protein sequence ID" value="EAX91771.1"/>
    <property type="molecule type" value="Genomic_DNA"/>
</dbReference>
<sequence length="331" mass="37144">MKNAKKYSWSEYFGDLDKVDQTHNGTALYDNESCNNYYVFECTFEDCTENGAIYIKEFDITYTLLEDSIFNRCKSTSEDGGGSVYLSISSGSSVQQRNCYIKSIAADYFMAFFQYCFNKNYIFEISVSNCGENESVGEGTFLIYYGDIRIKNNNSTYNKCSCVSSITSFLVRRSGYCNFSTFRENNSTVGGSLGFASGYDSDIYTVSYCNVIGNNCGTDSEQYIFGCSCNTTVEQCVFLNNTAVYMFYIESEGFTLTITDSFVESKSTTGPGIVKFERDRIDPETISISHLDIANCLIGLKVTISKVSYFFAIAVNSILLLVKKMINCIIF</sequence>
<dbReference type="AlphaFoldDB" id="A2FTK9"/>